<evidence type="ECO:0000313" key="1">
    <source>
        <dbReference type="EMBL" id="KPQ41856.1"/>
    </source>
</evidence>
<accession>A0A0P8CGP4</accession>
<comment type="caution">
    <text evidence="1">The sequence shown here is derived from an EMBL/GenBank/DDBJ whole genome shotgun (WGS) entry which is preliminary data.</text>
</comment>
<protein>
    <submittedName>
        <fullName evidence="1">Uncharacterized protein</fullName>
    </submittedName>
</protein>
<reference evidence="1 2" key="1">
    <citation type="submission" date="2015-09" db="EMBL/GenBank/DDBJ databases">
        <title>A metagenomics-based metabolic model of nitrate-dependent anaerobic oxidation of methane by Methanoperedens-like archaea.</title>
        <authorList>
            <person name="Arshad A."/>
            <person name="Speth D.R."/>
            <person name="De Graaf R.M."/>
            <person name="Op Den Camp H.J."/>
            <person name="Jetten M.S."/>
            <person name="Welte C.U."/>
        </authorList>
    </citation>
    <scope>NUCLEOTIDE SEQUENCE [LARGE SCALE GENOMIC DNA]</scope>
</reference>
<dbReference type="AlphaFoldDB" id="A0A0P8CGP4"/>
<sequence length="38" mass="4219">MKDLADKVLGDAGFYKQSCLVAIKDIIASMRNVFLEKS</sequence>
<evidence type="ECO:0000313" key="2">
    <source>
        <dbReference type="Proteomes" id="UP000050360"/>
    </source>
</evidence>
<name>A0A0P8CGP4_9EURY</name>
<organism evidence="1 2">
    <name type="scientific">Candidatus Methanoperedens nitratireducens</name>
    <dbReference type="NCBI Taxonomy" id="1392998"/>
    <lineage>
        <taxon>Archaea</taxon>
        <taxon>Methanobacteriati</taxon>
        <taxon>Methanobacteriota</taxon>
        <taxon>Stenosarchaea group</taxon>
        <taxon>Methanomicrobia</taxon>
        <taxon>Methanosarcinales</taxon>
        <taxon>ANME-2 cluster</taxon>
        <taxon>Candidatus Methanoperedentaceae</taxon>
        <taxon>Candidatus Methanoperedens</taxon>
    </lineage>
</organism>
<dbReference type="Proteomes" id="UP000050360">
    <property type="component" value="Unassembled WGS sequence"/>
</dbReference>
<dbReference type="EMBL" id="LKCM01000292">
    <property type="protein sequence ID" value="KPQ41856.1"/>
    <property type="molecule type" value="Genomic_DNA"/>
</dbReference>
<gene>
    <name evidence="1" type="ORF">MPEBLZ_03595</name>
</gene>
<proteinExistence type="predicted"/>